<dbReference type="EMBL" id="CP000471">
    <property type="protein sequence ID" value="ABK45040.1"/>
    <property type="molecule type" value="Genomic_DNA"/>
</dbReference>
<proteinExistence type="predicted"/>
<accession>A0LAP7</accession>
<sequence length="98" mass="11309">MMLHFCDKVILGDIKFIPYNSAQHRTTKVHTGCRQEAGPTKPNNRSRTMNKLSLRETTEQALTTLAFLPFTIFFFLLAAWLRNDLKKSQNLRPQTDIA</sequence>
<protein>
    <submittedName>
        <fullName evidence="2">Uncharacterized protein</fullName>
    </submittedName>
</protein>
<keyword evidence="1" id="KW-1133">Transmembrane helix</keyword>
<evidence type="ECO:0000313" key="3">
    <source>
        <dbReference type="Proteomes" id="UP000002586"/>
    </source>
</evidence>
<feature type="transmembrane region" description="Helical" evidence="1">
    <location>
        <begin position="61"/>
        <end position="81"/>
    </location>
</feature>
<organism evidence="2 3">
    <name type="scientific">Magnetococcus marinus (strain ATCC BAA-1437 / JCM 17883 / MC-1)</name>
    <dbReference type="NCBI Taxonomy" id="156889"/>
    <lineage>
        <taxon>Bacteria</taxon>
        <taxon>Pseudomonadati</taxon>
        <taxon>Pseudomonadota</taxon>
        <taxon>Magnetococcia</taxon>
        <taxon>Magnetococcales</taxon>
        <taxon>Magnetococcaceae</taxon>
        <taxon>Magnetococcus</taxon>
    </lineage>
</organism>
<dbReference type="HOGENOM" id="CLU_2330397_0_0_5"/>
<name>A0LAP7_MAGMM</name>
<dbReference type="AlphaFoldDB" id="A0LAP7"/>
<dbReference type="STRING" id="156889.Mmc1_2540"/>
<keyword evidence="1" id="KW-0812">Transmembrane</keyword>
<dbReference type="KEGG" id="mgm:Mmc1_2540"/>
<keyword evidence="1" id="KW-0472">Membrane</keyword>
<dbReference type="Proteomes" id="UP000002586">
    <property type="component" value="Chromosome"/>
</dbReference>
<reference evidence="3" key="1">
    <citation type="journal article" date="2009" name="Appl. Environ. Microbiol.">
        <title>Complete genome sequence of the chemolithoautotrophic marine magnetotactic coccus strain MC-1.</title>
        <authorList>
            <person name="Schubbe S."/>
            <person name="Williams T.J."/>
            <person name="Xie G."/>
            <person name="Kiss H.E."/>
            <person name="Brettin T.S."/>
            <person name="Martinez D."/>
            <person name="Ross C.A."/>
            <person name="Schuler D."/>
            <person name="Cox B.L."/>
            <person name="Nealson K.H."/>
            <person name="Bazylinski D.A."/>
        </authorList>
    </citation>
    <scope>NUCLEOTIDE SEQUENCE [LARGE SCALE GENOMIC DNA]</scope>
    <source>
        <strain evidence="3">ATCC BAA-1437 / JCM 17883 / MC-1</strain>
    </source>
</reference>
<reference evidence="2 3" key="2">
    <citation type="journal article" date="2012" name="Int. J. Syst. Evol. Microbiol.">
        <title>Magnetococcus marinus gen. nov., sp. nov., a marine, magnetotactic bacterium that represents a novel lineage (Magnetococcaceae fam. nov.; Magnetococcales ord. nov.) at the base of the Alphaproteobacteria.</title>
        <authorList>
            <person name="Bazylinski D.A."/>
            <person name="Williams T.J."/>
            <person name="Lefevre C.T."/>
            <person name="Berg R.J."/>
            <person name="Zhang C.L."/>
            <person name="Bowser S.S."/>
            <person name="Dean A.J."/>
            <person name="Beveridge T.J."/>
        </authorList>
    </citation>
    <scope>NUCLEOTIDE SEQUENCE [LARGE SCALE GENOMIC DNA]</scope>
    <source>
        <strain evidence="3">ATCC BAA-1437 / JCM 17883 / MC-1</strain>
    </source>
</reference>
<evidence type="ECO:0000256" key="1">
    <source>
        <dbReference type="SAM" id="Phobius"/>
    </source>
</evidence>
<gene>
    <name evidence="2" type="ordered locus">Mmc1_2540</name>
</gene>
<keyword evidence="3" id="KW-1185">Reference proteome</keyword>
<evidence type="ECO:0000313" key="2">
    <source>
        <dbReference type="EMBL" id="ABK45040.1"/>
    </source>
</evidence>